<keyword evidence="13" id="KW-0539">Nucleus</keyword>
<keyword evidence="6" id="KW-0479">Metal-binding</keyword>
<dbReference type="SMART" id="SM00734">
    <property type="entry name" value="ZnF_Rad18"/>
    <property type="match status" value="1"/>
</dbReference>
<dbReference type="InterPro" id="IPR055220">
    <property type="entry name" value="SPRTN_ZBD"/>
</dbReference>
<evidence type="ECO:0000256" key="6">
    <source>
        <dbReference type="ARBA" id="ARBA00022723"/>
    </source>
</evidence>
<dbReference type="PANTHER" id="PTHR21220">
    <property type="entry name" value="DNA-DEPENDENT METALLOPROTEASE SPRTN"/>
    <property type="match status" value="1"/>
</dbReference>
<evidence type="ECO:0000256" key="10">
    <source>
        <dbReference type="ARBA" id="ARBA00022833"/>
    </source>
</evidence>
<evidence type="ECO:0000256" key="13">
    <source>
        <dbReference type="ARBA" id="ARBA00023242"/>
    </source>
</evidence>
<protein>
    <recommendedName>
        <fullName evidence="14">Protein with SprT-like domain at the N terminus</fullName>
    </recommendedName>
</protein>
<dbReference type="GeneID" id="100214851"/>
<evidence type="ECO:0000256" key="5">
    <source>
        <dbReference type="ARBA" id="ARBA00022670"/>
    </source>
</evidence>
<keyword evidence="9" id="KW-0378">Hydrolase</keyword>
<evidence type="ECO:0000256" key="12">
    <source>
        <dbReference type="ARBA" id="ARBA00023204"/>
    </source>
</evidence>
<dbReference type="InterPro" id="IPR006640">
    <property type="entry name" value="SprT-like_domain"/>
</dbReference>
<keyword evidence="7" id="KW-0227">DNA damage</keyword>
<dbReference type="RefSeq" id="XP_065662179.1">
    <property type="nucleotide sequence ID" value="XM_065806107.1"/>
</dbReference>
<name>A0ABM4CK92_HYDVU</name>
<proteinExistence type="inferred from homology"/>
<evidence type="ECO:0000256" key="4">
    <source>
        <dbReference type="ARBA" id="ARBA00022454"/>
    </source>
</evidence>
<dbReference type="GO" id="GO:0008237">
    <property type="term" value="F:metallopeptidase activity"/>
    <property type="evidence" value="ECO:0007669"/>
    <property type="project" value="UniProtKB-KW"/>
</dbReference>
<dbReference type="SMART" id="SM00731">
    <property type="entry name" value="SprT"/>
    <property type="match status" value="1"/>
</dbReference>
<keyword evidence="10" id="KW-0862">Zinc</keyword>
<dbReference type="InterPro" id="IPR006642">
    <property type="entry name" value="Rad18_UBZ4"/>
</dbReference>
<evidence type="ECO:0000256" key="11">
    <source>
        <dbReference type="ARBA" id="ARBA00023049"/>
    </source>
</evidence>
<dbReference type="InterPro" id="IPR044245">
    <property type="entry name" value="Spartan"/>
</dbReference>
<evidence type="ECO:0000313" key="17">
    <source>
        <dbReference type="Proteomes" id="UP001652625"/>
    </source>
</evidence>
<evidence type="ECO:0000256" key="9">
    <source>
        <dbReference type="ARBA" id="ARBA00022801"/>
    </source>
</evidence>
<comment type="subcellular location">
    <subcellularLocation>
        <location evidence="2">Chromosome</location>
    </subcellularLocation>
    <subcellularLocation>
        <location evidence="1">Nucleus</location>
    </subcellularLocation>
</comment>
<comment type="similarity">
    <text evidence="3">Belongs to the Spartan family.</text>
</comment>
<feature type="domain" description="SprT-like" evidence="15">
    <location>
        <begin position="42"/>
        <end position="211"/>
    </location>
</feature>
<feature type="domain" description="UBZ4-type" evidence="16">
    <location>
        <begin position="372"/>
        <end position="395"/>
    </location>
</feature>
<accession>A0ABM4CK92</accession>
<evidence type="ECO:0000256" key="1">
    <source>
        <dbReference type="ARBA" id="ARBA00004123"/>
    </source>
</evidence>
<organism evidence="17 18">
    <name type="scientific">Hydra vulgaris</name>
    <name type="common">Hydra</name>
    <name type="synonym">Hydra attenuata</name>
    <dbReference type="NCBI Taxonomy" id="6087"/>
    <lineage>
        <taxon>Eukaryota</taxon>
        <taxon>Metazoa</taxon>
        <taxon>Cnidaria</taxon>
        <taxon>Hydrozoa</taxon>
        <taxon>Hydroidolina</taxon>
        <taxon>Anthoathecata</taxon>
        <taxon>Aplanulata</taxon>
        <taxon>Hydridae</taxon>
        <taxon>Hydra</taxon>
    </lineage>
</organism>
<evidence type="ECO:0000259" key="16">
    <source>
        <dbReference type="SMART" id="SM00734"/>
    </source>
</evidence>
<keyword evidence="4" id="KW-0158">Chromosome</keyword>
<dbReference type="PANTHER" id="PTHR21220:SF0">
    <property type="entry name" value="DNA-DEPENDENT METALLOPROTEASE SPRTN"/>
    <property type="match status" value="1"/>
</dbReference>
<keyword evidence="11 18" id="KW-0482">Metalloprotease</keyword>
<evidence type="ECO:0000256" key="2">
    <source>
        <dbReference type="ARBA" id="ARBA00004286"/>
    </source>
</evidence>
<evidence type="ECO:0000256" key="8">
    <source>
        <dbReference type="ARBA" id="ARBA00022771"/>
    </source>
</evidence>
<dbReference type="Pfam" id="PF22934">
    <property type="entry name" value="SPRTN_ZBD"/>
    <property type="match status" value="1"/>
</dbReference>
<keyword evidence="5" id="KW-0645">Protease</keyword>
<evidence type="ECO:0000256" key="14">
    <source>
        <dbReference type="ARBA" id="ARBA00030396"/>
    </source>
</evidence>
<gene>
    <name evidence="18" type="primary">LOC100214851</name>
</gene>
<evidence type="ECO:0000256" key="3">
    <source>
        <dbReference type="ARBA" id="ARBA00010724"/>
    </source>
</evidence>
<keyword evidence="17" id="KW-1185">Reference proteome</keyword>
<keyword evidence="8" id="KW-0863">Zinc-finger</keyword>
<dbReference type="Pfam" id="PF10263">
    <property type="entry name" value="SprT-like"/>
    <property type="match status" value="1"/>
</dbReference>
<dbReference type="Proteomes" id="UP001652625">
    <property type="component" value="Chromosome 09"/>
</dbReference>
<evidence type="ECO:0000313" key="18">
    <source>
        <dbReference type="RefSeq" id="XP_065662179.1"/>
    </source>
</evidence>
<evidence type="ECO:0000259" key="15">
    <source>
        <dbReference type="SMART" id="SM00731"/>
    </source>
</evidence>
<evidence type="ECO:0000256" key="7">
    <source>
        <dbReference type="ARBA" id="ARBA00022763"/>
    </source>
</evidence>
<reference evidence="18" key="1">
    <citation type="submission" date="2025-08" db="UniProtKB">
        <authorList>
            <consortium name="RefSeq"/>
        </authorList>
    </citation>
    <scope>IDENTIFICATION</scope>
</reference>
<sequence length="398" mass="45472">MEDLDFILALQLSDSFLEEPIKNNEKPLSIVDPAWELIDPIPDIRDLFVQFDSSFFEGKLAGVEVKWSSRMTLCAGLCCYERKGGLCSIKLSQPLLKLRPRKDLVETLLHEMIHALLFVTDNNKDHDGHGDEFHKHMYRINKQTGTKISVYHSFHDEVNNYRQHWWKCDGPCNKRPPYFGVVRRAMNRAPSSRDTWWGEHATKCGGSFTKIKEPDSYTKGKSKKEKMNKSIDFSNRENIDAKNNKLYDWLLTSNNTSNNLSKRKISFNASSSLKDLKIKKTNSLQQTSKKAKLLPTSDVSDITIVPNQHKIFSGKGYTISSLDDIKVTNRQTFLDNLESKMKANSQKKNKNSNISELGINKDIILIDNDKILVECPACPAKLPEHSLNAHLDICLKID</sequence>
<keyword evidence="12" id="KW-0234">DNA repair</keyword>